<evidence type="ECO:0000313" key="10">
    <source>
        <dbReference type="EMBL" id="CAF4144900.1"/>
    </source>
</evidence>
<organism evidence="6 14">
    <name type="scientific">Rotaria socialis</name>
    <dbReference type="NCBI Taxonomy" id="392032"/>
    <lineage>
        <taxon>Eukaryota</taxon>
        <taxon>Metazoa</taxon>
        <taxon>Spiralia</taxon>
        <taxon>Gnathifera</taxon>
        <taxon>Rotifera</taxon>
        <taxon>Eurotatoria</taxon>
        <taxon>Bdelloidea</taxon>
        <taxon>Philodinida</taxon>
        <taxon>Philodinidae</taxon>
        <taxon>Rotaria</taxon>
    </lineage>
</organism>
<evidence type="ECO:0000313" key="9">
    <source>
        <dbReference type="EMBL" id="CAF3784756.1"/>
    </source>
</evidence>
<dbReference type="EMBL" id="CAJNYT010000706">
    <property type="protein sequence ID" value="CAF3365493.1"/>
    <property type="molecule type" value="Genomic_DNA"/>
</dbReference>
<dbReference type="GO" id="GO:0008061">
    <property type="term" value="F:chitin binding"/>
    <property type="evidence" value="ECO:0007669"/>
    <property type="project" value="InterPro"/>
</dbReference>
<dbReference type="InterPro" id="IPR011583">
    <property type="entry name" value="Chitinase_II/V-like_cat"/>
</dbReference>
<protein>
    <recommendedName>
        <fullName evidence="2">Chitinase domain-containing protein 1</fullName>
    </recommendedName>
</protein>
<dbReference type="Proteomes" id="UP000663848">
    <property type="component" value="Unassembled WGS sequence"/>
</dbReference>
<dbReference type="PANTHER" id="PTHR46066:SF2">
    <property type="entry name" value="CHITINASE DOMAIN-CONTAINING PROTEIN 1"/>
    <property type="match status" value="1"/>
</dbReference>
<dbReference type="InterPro" id="IPR001223">
    <property type="entry name" value="Glyco_hydro18_cat"/>
</dbReference>
<feature type="domain" description="GH18" evidence="5">
    <location>
        <begin position="101"/>
        <end position="435"/>
    </location>
</feature>
<evidence type="ECO:0000256" key="3">
    <source>
        <dbReference type="SAM" id="MobiDB-lite"/>
    </source>
</evidence>
<dbReference type="GO" id="GO:0005975">
    <property type="term" value="P:carbohydrate metabolic process"/>
    <property type="evidence" value="ECO:0007669"/>
    <property type="project" value="InterPro"/>
</dbReference>
<feature type="chain" id="PRO_5035690910" description="Chitinase domain-containing protein 1" evidence="4">
    <location>
        <begin position="20"/>
        <end position="435"/>
    </location>
</feature>
<dbReference type="SUPFAM" id="SSF51445">
    <property type="entry name" value="(Trans)glycosidases"/>
    <property type="match status" value="1"/>
</dbReference>
<evidence type="ECO:0000313" key="8">
    <source>
        <dbReference type="EMBL" id="CAF3447066.1"/>
    </source>
</evidence>
<feature type="compositionally biased region" description="Low complexity" evidence="3">
    <location>
        <begin position="33"/>
        <end position="43"/>
    </location>
</feature>
<feature type="region of interest" description="Disordered" evidence="3">
    <location>
        <begin position="22"/>
        <end position="43"/>
    </location>
</feature>
<accession>A0A817XD98</accession>
<dbReference type="Proteomes" id="UP000663862">
    <property type="component" value="Unassembled WGS sequence"/>
</dbReference>
<dbReference type="EMBL" id="CAJNYU010004681">
    <property type="protein sequence ID" value="CAF3784756.1"/>
    <property type="molecule type" value="Genomic_DNA"/>
</dbReference>
<dbReference type="EMBL" id="CAJOBR010000632">
    <property type="protein sequence ID" value="CAF4530967.1"/>
    <property type="molecule type" value="Genomic_DNA"/>
</dbReference>
<dbReference type="Proteomes" id="UP000663825">
    <property type="component" value="Unassembled WGS sequence"/>
</dbReference>
<evidence type="ECO:0000313" key="12">
    <source>
        <dbReference type="EMBL" id="CAF4530967.1"/>
    </source>
</evidence>
<dbReference type="AlphaFoldDB" id="A0A817XD98"/>
<evidence type="ECO:0000313" key="15">
    <source>
        <dbReference type="Proteomes" id="UP000663873"/>
    </source>
</evidence>
<dbReference type="EMBL" id="CAJOBS010000325">
    <property type="protein sequence ID" value="CAF4552217.1"/>
    <property type="molecule type" value="Genomic_DNA"/>
</dbReference>
<dbReference type="GO" id="GO:0012505">
    <property type="term" value="C:endomembrane system"/>
    <property type="evidence" value="ECO:0007669"/>
    <property type="project" value="TreeGrafter"/>
</dbReference>
<dbReference type="Proteomes" id="UP000663869">
    <property type="component" value="Unassembled WGS sequence"/>
</dbReference>
<dbReference type="InterPro" id="IPR017853">
    <property type="entry name" value="GH"/>
</dbReference>
<keyword evidence="15" id="KW-1185">Reference proteome</keyword>
<dbReference type="InterPro" id="IPR029070">
    <property type="entry name" value="Chitinase_insertion_sf"/>
</dbReference>
<evidence type="ECO:0000256" key="1">
    <source>
        <dbReference type="ARBA" id="ARBA00009336"/>
    </source>
</evidence>
<evidence type="ECO:0000313" key="6">
    <source>
        <dbReference type="EMBL" id="CAF3365493.1"/>
    </source>
</evidence>
<gene>
    <name evidence="9" type="ORF">FME351_LOCUS32685</name>
    <name evidence="6" type="ORF">GRG538_LOCUS6831</name>
    <name evidence="8" type="ORF">KIK155_LOCUS12099</name>
    <name evidence="12" type="ORF">QYT958_LOCUS6885</name>
    <name evidence="7" type="ORF">TIS948_LOCUS27182</name>
    <name evidence="13" type="ORF">TOA249_LOCUS7302</name>
    <name evidence="11" type="ORF">TSG867_LOCUS984</name>
    <name evidence="10" type="ORF">UJA718_LOCUS3121</name>
</gene>
<keyword evidence="4" id="KW-0732">Signal</keyword>
<dbReference type="EMBL" id="CAJNYV010001952">
    <property type="protein sequence ID" value="CAF3447066.1"/>
    <property type="molecule type" value="Genomic_DNA"/>
</dbReference>
<dbReference type="PANTHER" id="PTHR46066">
    <property type="entry name" value="CHITINASE DOMAIN-CONTAINING PROTEIN 1 FAMILY MEMBER"/>
    <property type="match status" value="1"/>
</dbReference>
<dbReference type="EMBL" id="CAJOBP010000226">
    <property type="protein sequence ID" value="CAF4144900.1"/>
    <property type="molecule type" value="Genomic_DNA"/>
</dbReference>
<dbReference type="EMBL" id="CAJNXB010004826">
    <property type="protein sequence ID" value="CAF3394909.1"/>
    <property type="molecule type" value="Genomic_DNA"/>
</dbReference>
<dbReference type="Proteomes" id="UP000663838">
    <property type="component" value="Unassembled WGS sequence"/>
</dbReference>
<evidence type="ECO:0000259" key="5">
    <source>
        <dbReference type="PROSITE" id="PS51910"/>
    </source>
</evidence>
<evidence type="ECO:0000256" key="2">
    <source>
        <dbReference type="ARBA" id="ARBA00040976"/>
    </source>
</evidence>
<evidence type="ECO:0000313" key="14">
    <source>
        <dbReference type="Proteomes" id="UP000663872"/>
    </source>
</evidence>
<dbReference type="GO" id="GO:0070492">
    <property type="term" value="F:oligosaccharide binding"/>
    <property type="evidence" value="ECO:0007669"/>
    <property type="project" value="TreeGrafter"/>
</dbReference>
<comment type="similarity">
    <text evidence="1">Belongs to the glycosyl hydrolase 18 family.</text>
</comment>
<name>A0A817XD98_9BILA</name>
<sequence>MDYYPLLFVSLCFLNCTESTIGPGNRKPPSRPPENVNPSSSVSNDLDLSGKVHSLPQESLPPSDTDVLERNLLQEDIDPKSVLENYQSYCHSCSGTRQFTNPTLIYITPWNNRGYDLVKNFTQKFDYVSPVWFRIKRIDIKKYYIEGTHDIDSQWIQTLKEKHPDVRIVPRVSFEKWSTDDIHALFQSESEKQQLSLALKNFLIEYMDLFDGYVLELLAHFSGPSKAVVNHILSDIAEHIHQIDTNSTKKKEVILSVPPLREYFDKYDFQTLSERLDGFIIMTYDFTMKEPGPVSPIEWMKEIMNEFLASHTGRSAKIFLSLNFYGYRYDQIIPPPPKDQKQYTLKHILGHDYIDFLRKHYKTAIISFDQRAHEHITIVYSRTMSNRQENSSPQILIFYPSLKSIYDRLELATKLHVGAAVWDGGQGLDYFFDLF</sequence>
<dbReference type="Gene3D" id="3.20.20.80">
    <property type="entry name" value="Glycosidases"/>
    <property type="match status" value="1"/>
</dbReference>
<dbReference type="PROSITE" id="PS51910">
    <property type="entry name" value="GH18_2"/>
    <property type="match status" value="1"/>
</dbReference>
<dbReference type="Proteomes" id="UP000663873">
    <property type="component" value="Unassembled WGS sequence"/>
</dbReference>
<evidence type="ECO:0000256" key="4">
    <source>
        <dbReference type="SAM" id="SignalP"/>
    </source>
</evidence>
<dbReference type="Proteomes" id="UP000663872">
    <property type="component" value="Unassembled WGS sequence"/>
</dbReference>
<dbReference type="Proteomes" id="UP000663865">
    <property type="component" value="Unassembled WGS sequence"/>
</dbReference>
<evidence type="ECO:0000313" key="7">
    <source>
        <dbReference type="EMBL" id="CAF3394909.1"/>
    </source>
</evidence>
<evidence type="ECO:0000313" key="11">
    <source>
        <dbReference type="EMBL" id="CAF4215846.1"/>
    </source>
</evidence>
<dbReference type="Gene3D" id="3.10.50.10">
    <property type="match status" value="1"/>
</dbReference>
<comment type="caution">
    <text evidence="6">The sequence shown here is derived from an EMBL/GenBank/DDBJ whole genome shotgun (WGS) entry which is preliminary data.</text>
</comment>
<dbReference type="Pfam" id="PF00704">
    <property type="entry name" value="Glyco_hydro_18"/>
    <property type="match status" value="1"/>
</dbReference>
<dbReference type="OrthoDB" id="10254444at2759"/>
<dbReference type="SMART" id="SM00636">
    <property type="entry name" value="Glyco_18"/>
    <property type="match status" value="1"/>
</dbReference>
<proteinExistence type="inferred from homology"/>
<feature type="signal peptide" evidence="4">
    <location>
        <begin position="1"/>
        <end position="19"/>
    </location>
</feature>
<evidence type="ECO:0000313" key="13">
    <source>
        <dbReference type="EMBL" id="CAF4552217.1"/>
    </source>
</evidence>
<dbReference type="EMBL" id="CAJOBQ010000020">
    <property type="protein sequence ID" value="CAF4215846.1"/>
    <property type="molecule type" value="Genomic_DNA"/>
</dbReference>
<reference evidence="6" key="1">
    <citation type="submission" date="2021-02" db="EMBL/GenBank/DDBJ databases">
        <authorList>
            <person name="Nowell W R."/>
        </authorList>
    </citation>
    <scope>NUCLEOTIDE SEQUENCE</scope>
</reference>